<comment type="caution">
    <text evidence="6">The sequence shown here is derived from an EMBL/GenBank/DDBJ whole genome shotgun (WGS) entry which is preliminary data.</text>
</comment>
<keyword evidence="1" id="KW-0677">Repeat</keyword>
<dbReference type="RefSeq" id="WP_150097085.1">
    <property type="nucleotide sequence ID" value="NZ_VWPL01000010.1"/>
</dbReference>
<accession>A0A5M6I2A0</accession>
<feature type="region of interest" description="Disordered" evidence="4">
    <location>
        <begin position="607"/>
        <end position="636"/>
    </location>
</feature>
<feature type="repeat" description="TPR" evidence="3">
    <location>
        <begin position="555"/>
        <end position="588"/>
    </location>
</feature>
<feature type="domain" description="BioF2-like acetyltransferase" evidence="5">
    <location>
        <begin position="187"/>
        <end position="331"/>
    </location>
</feature>
<dbReference type="AlphaFoldDB" id="A0A5M6I2A0"/>
<keyword evidence="7" id="KW-1185">Reference proteome</keyword>
<organism evidence="6 7">
    <name type="scientific">Blastochloris sulfoviridis</name>
    <dbReference type="NCBI Taxonomy" id="50712"/>
    <lineage>
        <taxon>Bacteria</taxon>
        <taxon>Pseudomonadati</taxon>
        <taxon>Pseudomonadota</taxon>
        <taxon>Alphaproteobacteria</taxon>
        <taxon>Hyphomicrobiales</taxon>
        <taxon>Blastochloridaceae</taxon>
        <taxon>Blastochloris</taxon>
    </lineage>
</organism>
<dbReference type="EMBL" id="VWPL01000010">
    <property type="protein sequence ID" value="KAA5602007.1"/>
    <property type="molecule type" value="Genomic_DNA"/>
</dbReference>
<feature type="repeat" description="TPR" evidence="3">
    <location>
        <begin position="462"/>
        <end position="495"/>
    </location>
</feature>
<proteinExistence type="predicted"/>
<gene>
    <name evidence="6" type="ORF">F1193_07625</name>
</gene>
<evidence type="ECO:0000259" key="5">
    <source>
        <dbReference type="Pfam" id="PF13480"/>
    </source>
</evidence>
<dbReference type="InterPro" id="IPR052943">
    <property type="entry name" value="TMTC_O-mannosyl-trnsfr"/>
</dbReference>
<dbReference type="InterPro" id="IPR016181">
    <property type="entry name" value="Acyl_CoA_acyltransferase"/>
</dbReference>
<dbReference type="SUPFAM" id="SSF55729">
    <property type="entry name" value="Acyl-CoA N-acyltransferases (Nat)"/>
    <property type="match status" value="1"/>
</dbReference>
<keyword evidence="2 3" id="KW-0802">TPR repeat</keyword>
<dbReference type="PANTHER" id="PTHR44809">
    <property type="match status" value="1"/>
</dbReference>
<dbReference type="OrthoDB" id="9808976at2"/>
<dbReference type="InterPro" id="IPR013105">
    <property type="entry name" value="TPR_2"/>
</dbReference>
<dbReference type="InterPro" id="IPR019734">
    <property type="entry name" value="TPR_rpt"/>
</dbReference>
<protein>
    <submittedName>
        <fullName evidence="6">GNAT family N-acetyltransferase</fullName>
    </submittedName>
</protein>
<dbReference type="InterPro" id="IPR038740">
    <property type="entry name" value="BioF2-like_GNAT_dom"/>
</dbReference>
<dbReference type="Gene3D" id="1.25.40.10">
    <property type="entry name" value="Tetratricopeptide repeat domain"/>
    <property type="match status" value="3"/>
</dbReference>
<sequence length="636" mass="71252">MHIDVIDSGAALAELREQWEDVYAADPQAHFFLSFNWLSDWLDAARSPWFVLAARPSAAHPRHVAYLPLRFSNKTGKDGKLRREFTMAGSRLSDYTGFLCRPEYEELAIPAFAHHLKALDWSTFQLENIRNAPRRLELFTACFESDVYASKNVEHIDRIDGTDHNLCPLTELPDSWDAFLATKLSANTRQKLRRFLRVVESPDSGFRFTLPDASTIDRDLDVFLKFWDTRWRPRKGAKTDDIVAMNRTMLKRCFDAGTLFLPMLWQGERPLGGLASFLDPVKRAVMFYMAGRDESFDTPPPGLMLHAFSIRRLIADGFKIYDFLRGNEPYKYSFGVVEHRIVHITLSRQSLDERARAAEFAAMFKAATEHHQQGRLVEAESGYRRILDANPRHSGALYGLGQMLAARGDHGAAEQIFSVFVSIDKNSAKGWLRLAAALQAREKFQAAADAYRESIQHRPDLVEAHNGLGNVLARLGQREDAVVAFETALRLKPDFLEAEVSLGNVLESMERLTPVSRAQFARANLALADRRRAAGATRPAAVLYRRAIAFDPASAAAHHGLGLMLQTLGEAGQAAQCYRRALELDPNHAEARTLLAIVDPGRGKRFKARPQVGAAAREPSPPWAVPPSETGAPRLN</sequence>
<dbReference type="Pfam" id="PF07719">
    <property type="entry name" value="TPR_2"/>
    <property type="match status" value="2"/>
</dbReference>
<dbReference type="InterPro" id="IPR011990">
    <property type="entry name" value="TPR-like_helical_dom_sf"/>
</dbReference>
<dbReference type="Gene3D" id="3.40.630.30">
    <property type="match status" value="1"/>
</dbReference>
<dbReference type="PANTHER" id="PTHR44809:SF1">
    <property type="entry name" value="PROTEIN O-MANNOSYL-TRANSFERASE TMTC1"/>
    <property type="match status" value="1"/>
</dbReference>
<dbReference type="SUPFAM" id="SSF48452">
    <property type="entry name" value="TPR-like"/>
    <property type="match status" value="1"/>
</dbReference>
<dbReference type="Pfam" id="PF13480">
    <property type="entry name" value="Acetyltransf_6"/>
    <property type="match status" value="1"/>
</dbReference>
<dbReference type="PROSITE" id="PS50293">
    <property type="entry name" value="TPR_REGION"/>
    <property type="match status" value="2"/>
</dbReference>
<dbReference type="PROSITE" id="PS50005">
    <property type="entry name" value="TPR"/>
    <property type="match status" value="3"/>
</dbReference>
<evidence type="ECO:0000256" key="4">
    <source>
        <dbReference type="SAM" id="MobiDB-lite"/>
    </source>
</evidence>
<name>A0A5M6I2A0_9HYPH</name>
<dbReference type="Proteomes" id="UP000323886">
    <property type="component" value="Unassembled WGS sequence"/>
</dbReference>
<keyword evidence="6" id="KW-0808">Transferase</keyword>
<evidence type="ECO:0000256" key="3">
    <source>
        <dbReference type="PROSITE-ProRule" id="PRU00339"/>
    </source>
</evidence>
<feature type="repeat" description="TPR" evidence="3">
    <location>
        <begin position="428"/>
        <end position="461"/>
    </location>
</feature>
<dbReference type="GO" id="GO:0016740">
    <property type="term" value="F:transferase activity"/>
    <property type="evidence" value="ECO:0007669"/>
    <property type="project" value="UniProtKB-KW"/>
</dbReference>
<dbReference type="SMART" id="SM00028">
    <property type="entry name" value="TPR"/>
    <property type="match status" value="5"/>
</dbReference>
<evidence type="ECO:0000256" key="1">
    <source>
        <dbReference type="ARBA" id="ARBA00022737"/>
    </source>
</evidence>
<evidence type="ECO:0000313" key="6">
    <source>
        <dbReference type="EMBL" id="KAA5602007.1"/>
    </source>
</evidence>
<evidence type="ECO:0000256" key="2">
    <source>
        <dbReference type="ARBA" id="ARBA00022803"/>
    </source>
</evidence>
<evidence type="ECO:0000313" key="7">
    <source>
        <dbReference type="Proteomes" id="UP000323886"/>
    </source>
</evidence>
<reference evidence="6 7" key="1">
    <citation type="submission" date="2019-09" db="EMBL/GenBank/DDBJ databases">
        <title>Draft Whole-Genome sequence of Blastochloris sulfoviridis DSM 729.</title>
        <authorList>
            <person name="Meyer T.E."/>
            <person name="Kyndt J.A."/>
        </authorList>
    </citation>
    <scope>NUCLEOTIDE SEQUENCE [LARGE SCALE GENOMIC DNA]</scope>
    <source>
        <strain evidence="6 7">DSM 729</strain>
    </source>
</reference>
<dbReference type="Pfam" id="PF13432">
    <property type="entry name" value="TPR_16"/>
    <property type="match status" value="1"/>
</dbReference>